<dbReference type="SMART" id="SM00432">
    <property type="entry name" value="MADS"/>
    <property type="match status" value="1"/>
</dbReference>
<comment type="caution">
    <text evidence="9">The sequence shown here is derived from an EMBL/GenBank/DDBJ whole genome shotgun (WGS) entry which is preliminary data.</text>
</comment>
<evidence type="ECO:0000256" key="5">
    <source>
        <dbReference type="ARBA" id="ARBA00023242"/>
    </source>
</evidence>
<keyword evidence="3" id="KW-0238">DNA-binding</keyword>
<reference evidence="9 10" key="1">
    <citation type="submission" date="2023-03" db="EMBL/GenBank/DDBJ databases">
        <title>WGS of Gossypium arboreum.</title>
        <authorList>
            <person name="Yu D."/>
        </authorList>
    </citation>
    <scope>NUCLEOTIDE SEQUENCE [LARGE SCALE GENOMIC DNA]</scope>
    <source>
        <tissue evidence="9">Leaf</tissue>
    </source>
</reference>
<dbReference type="InterPro" id="IPR002100">
    <property type="entry name" value="TF_MADSbox"/>
</dbReference>
<dbReference type="InterPro" id="IPR033896">
    <property type="entry name" value="MEF2-like_N"/>
</dbReference>
<feature type="coiled-coil region" evidence="6">
    <location>
        <begin position="214"/>
        <end position="241"/>
    </location>
</feature>
<dbReference type="PROSITE" id="PS00350">
    <property type="entry name" value="MADS_BOX_1"/>
    <property type="match status" value="1"/>
</dbReference>
<feature type="coiled-coil region" evidence="6">
    <location>
        <begin position="151"/>
        <end position="178"/>
    </location>
</feature>
<dbReference type="InterPro" id="IPR002487">
    <property type="entry name" value="TF_Kbox"/>
</dbReference>
<evidence type="ECO:0000259" key="7">
    <source>
        <dbReference type="PROSITE" id="PS50066"/>
    </source>
</evidence>
<dbReference type="PROSITE" id="PS50066">
    <property type="entry name" value="MADS_BOX_2"/>
    <property type="match status" value="1"/>
</dbReference>
<evidence type="ECO:0000256" key="1">
    <source>
        <dbReference type="ARBA" id="ARBA00004123"/>
    </source>
</evidence>
<evidence type="ECO:0000313" key="10">
    <source>
        <dbReference type="Proteomes" id="UP001358586"/>
    </source>
</evidence>
<dbReference type="PROSITE" id="PS51297">
    <property type="entry name" value="K_BOX"/>
    <property type="match status" value="1"/>
</dbReference>
<gene>
    <name evidence="9" type="ORF">PVK06_037449</name>
</gene>
<feature type="domain" description="MADS-box" evidence="7">
    <location>
        <begin position="66"/>
        <end position="126"/>
    </location>
</feature>
<dbReference type="Gene3D" id="3.40.1810.10">
    <property type="entry name" value="Transcription factor, MADS-box"/>
    <property type="match status" value="1"/>
</dbReference>
<sequence length="274" mass="31755">MRSEGPHCTRELRNIWNYERQSSSAVVSPEPSRSCLTQNTHKAIDNVLSTVDTYAPMHDGWVLKEMGRGKVQLKRIENPTNRQVTFSKRRNGLLKKAFELSILCDAEVVLLIFSSSGKVYQFASHDMDRTVAKYRREVGLPDSSNPQFRTMEFWRSEIDELNRSINTLEARLKHLSGEDILALGMRDLKQLERQLKIGVERVRSRKRRIVSDHATLLKRRHKQLQEENSRLHKRLKELQDGNISSGLVGENACTMFHQRIVHEEDFHNETGLPL</sequence>
<proteinExistence type="predicted"/>
<name>A0ABR0MXC9_GOSAR</name>
<evidence type="ECO:0000259" key="8">
    <source>
        <dbReference type="PROSITE" id="PS51297"/>
    </source>
</evidence>
<dbReference type="PANTHER" id="PTHR48019">
    <property type="entry name" value="SERUM RESPONSE FACTOR HOMOLOG"/>
    <property type="match status" value="1"/>
</dbReference>
<dbReference type="Pfam" id="PF01486">
    <property type="entry name" value="K-box"/>
    <property type="match status" value="1"/>
</dbReference>
<feature type="domain" description="K-box" evidence="8">
    <location>
        <begin position="151"/>
        <end position="241"/>
    </location>
</feature>
<keyword evidence="2" id="KW-0805">Transcription regulation</keyword>
<accession>A0ABR0MXC9</accession>
<dbReference type="Proteomes" id="UP001358586">
    <property type="component" value="Chromosome 11"/>
</dbReference>
<evidence type="ECO:0000256" key="2">
    <source>
        <dbReference type="ARBA" id="ARBA00023015"/>
    </source>
</evidence>
<comment type="subcellular location">
    <subcellularLocation>
        <location evidence="1">Nucleus</location>
    </subcellularLocation>
</comment>
<keyword evidence="6" id="KW-0175">Coiled coil</keyword>
<evidence type="ECO:0000256" key="3">
    <source>
        <dbReference type="ARBA" id="ARBA00023125"/>
    </source>
</evidence>
<dbReference type="PRINTS" id="PR00404">
    <property type="entry name" value="MADSDOMAIN"/>
</dbReference>
<evidence type="ECO:0000256" key="6">
    <source>
        <dbReference type="SAM" id="Coils"/>
    </source>
</evidence>
<dbReference type="InterPro" id="IPR050142">
    <property type="entry name" value="MADS-box/MEF2_TF"/>
</dbReference>
<dbReference type="CDD" id="cd00265">
    <property type="entry name" value="MADS_MEF2_like"/>
    <property type="match status" value="1"/>
</dbReference>
<dbReference type="Pfam" id="PF00319">
    <property type="entry name" value="SRF-TF"/>
    <property type="match status" value="1"/>
</dbReference>
<evidence type="ECO:0000313" key="9">
    <source>
        <dbReference type="EMBL" id="KAK5782944.1"/>
    </source>
</evidence>
<evidence type="ECO:0008006" key="11">
    <source>
        <dbReference type="Google" id="ProtNLM"/>
    </source>
</evidence>
<dbReference type="InterPro" id="IPR036879">
    <property type="entry name" value="TF_MADSbox_sf"/>
</dbReference>
<evidence type="ECO:0000256" key="4">
    <source>
        <dbReference type="ARBA" id="ARBA00023163"/>
    </source>
</evidence>
<keyword evidence="5" id="KW-0539">Nucleus</keyword>
<dbReference type="SUPFAM" id="SSF55455">
    <property type="entry name" value="SRF-like"/>
    <property type="match status" value="1"/>
</dbReference>
<dbReference type="EMBL" id="JARKNE010000011">
    <property type="protein sequence ID" value="KAK5782944.1"/>
    <property type="molecule type" value="Genomic_DNA"/>
</dbReference>
<keyword evidence="4" id="KW-0804">Transcription</keyword>
<protein>
    <recommendedName>
        <fullName evidence="11">MADS-box transcription factor 23-like</fullName>
    </recommendedName>
</protein>
<organism evidence="9 10">
    <name type="scientific">Gossypium arboreum</name>
    <name type="common">Tree cotton</name>
    <name type="synonym">Gossypium nanking</name>
    <dbReference type="NCBI Taxonomy" id="29729"/>
    <lineage>
        <taxon>Eukaryota</taxon>
        <taxon>Viridiplantae</taxon>
        <taxon>Streptophyta</taxon>
        <taxon>Embryophyta</taxon>
        <taxon>Tracheophyta</taxon>
        <taxon>Spermatophyta</taxon>
        <taxon>Magnoliopsida</taxon>
        <taxon>eudicotyledons</taxon>
        <taxon>Gunneridae</taxon>
        <taxon>Pentapetalae</taxon>
        <taxon>rosids</taxon>
        <taxon>malvids</taxon>
        <taxon>Malvales</taxon>
        <taxon>Malvaceae</taxon>
        <taxon>Malvoideae</taxon>
        <taxon>Gossypium</taxon>
    </lineage>
</organism>
<keyword evidence="10" id="KW-1185">Reference proteome</keyword>